<evidence type="ECO:0000313" key="1">
    <source>
        <dbReference type="EMBL" id="ACO02971.1"/>
    </source>
</evidence>
<proteinExistence type="predicted"/>
<evidence type="ECO:0000313" key="2">
    <source>
        <dbReference type="Proteomes" id="UP000001366"/>
    </source>
</evidence>
<accession>C0QR07</accession>
<dbReference type="EMBL" id="CP001230">
    <property type="protein sequence ID" value="ACO02971.1"/>
    <property type="molecule type" value="Genomic_DNA"/>
</dbReference>
<dbReference type="KEGG" id="pmx:PERMA_1334"/>
<dbReference type="Proteomes" id="UP000001366">
    <property type="component" value="Chromosome"/>
</dbReference>
<dbReference type="OrthoDB" id="5540852at2"/>
<dbReference type="PaxDb" id="123214-PERMA_1334"/>
<dbReference type="AlphaFoldDB" id="C0QR07"/>
<dbReference type="STRING" id="123214.PERMA_1334"/>
<protein>
    <submittedName>
        <fullName evidence="1">Crispr-associated cxxc_cxxc protein Cst1</fullName>
    </submittedName>
</protein>
<dbReference type="RefSeq" id="WP_012675210.1">
    <property type="nucleotide sequence ID" value="NC_012440.1"/>
</dbReference>
<dbReference type="NCBIfam" id="TIGR01908">
    <property type="entry name" value="cas_CXXC_CXXC"/>
    <property type="match status" value="1"/>
</dbReference>
<name>C0QR07_PERMH</name>
<dbReference type="eggNOG" id="ENOG502Z80D">
    <property type="taxonomic scope" value="Bacteria"/>
</dbReference>
<gene>
    <name evidence="1" type="ordered locus">PERMA_1334</name>
</gene>
<keyword evidence="2" id="KW-1185">Reference proteome</keyword>
<dbReference type="CDD" id="cd09665">
    <property type="entry name" value="Cas8a1_I-A"/>
    <property type="match status" value="1"/>
</dbReference>
<dbReference type="HOGENOM" id="CLU_038670_0_0_0"/>
<organism evidence="1 2">
    <name type="scientific">Persephonella marina (strain DSM 14350 / EX-H1)</name>
    <dbReference type="NCBI Taxonomy" id="123214"/>
    <lineage>
        <taxon>Bacteria</taxon>
        <taxon>Pseudomonadati</taxon>
        <taxon>Aquificota</taxon>
        <taxon>Aquificia</taxon>
        <taxon>Aquificales</taxon>
        <taxon>Hydrogenothermaceae</taxon>
        <taxon>Persephonella</taxon>
    </lineage>
</organism>
<sequence length="567" mass="66980">MERVYLGDWLCNAGIIGFLKINHHLWKIEREKLISQDESLLKFGDNYLEFDRKIFEGFSERFFDYAFHQYGRYENLLNLFKEYIEDLQNLDDEENFEKLAKKYFKNKDIKIENLPTLLPVEIFDRFKRILQGFTLLKKKLNKIPSKNDIKKDKNLLIDVLNEAISIMESEREEFWESDVQIYLRNIYGQKSFLNLSVNKDRFEKFYKDFEKPLIESSVKRDKTYKCINCIDRQAKKDTIFDTGISKFYGLNPDSVNFVWNFKPKLPLCEICEIIYFSYFAGLIPVNKNGKTVFYYVNSDTSLESLLKENLLLERKLTKEISENPFIEFFTELVLMSEEERARYTLQNTVIIELDLNNETMPKIYSFNISREKAEFLVNNKENFQKLSKVFYKIKNDSFSVLPEVIEKTLNNSLNFKYLNRLIKLHLKNANDSSYYATNITSYQLQLLNLLTKEFLQKVILGGTDMGIDENNLWSIYYQGIDLAKKLRESNAENKIQSIAYKLLNALRIGDTNQFMDVLIRTYMAYGEEIPSTFVKAISDKNTFYPLGYSFLNGLLGKEKPKEVSNNE</sequence>
<reference evidence="1 2" key="1">
    <citation type="journal article" date="2009" name="J. Bacteriol.">
        <title>Complete and draft genome sequences of six members of the Aquificales.</title>
        <authorList>
            <person name="Reysenbach A.L."/>
            <person name="Hamamura N."/>
            <person name="Podar M."/>
            <person name="Griffiths E."/>
            <person name="Ferreira S."/>
            <person name="Hochstein R."/>
            <person name="Heidelberg J."/>
            <person name="Johnson J."/>
            <person name="Mead D."/>
            <person name="Pohorille A."/>
            <person name="Sarmiento M."/>
            <person name="Schweighofer K."/>
            <person name="Seshadri R."/>
            <person name="Voytek M.A."/>
        </authorList>
    </citation>
    <scope>NUCLEOTIDE SEQUENCE [LARGE SCALE GENOMIC DNA]</scope>
    <source>
        <strain evidence="2">DSM 14350 / EX-H1</strain>
    </source>
</reference>
<dbReference type="InterPro" id="IPR010180">
    <property type="entry name" value="CRISPR-assoc_prot_CXXC-CXXC"/>
</dbReference>